<keyword evidence="3" id="KW-1185">Reference proteome</keyword>
<sequence>MNQLLKLILTGTLILCFLKMPYIFYRISGFALFAGFGWLTYDAFQRRDSLDVKIFVILTILYNPFIGLPIPNIIQIIINIIVIIGMVLNILFAQENPYEDYNIKKDDR</sequence>
<dbReference type="EMBL" id="FXUO01000007">
    <property type="protein sequence ID" value="SMP95332.1"/>
    <property type="molecule type" value="Genomic_DNA"/>
</dbReference>
<reference evidence="2 3" key="1">
    <citation type="submission" date="2017-05" db="EMBL/GenBank/DDBJ databases">
        <authorList>
            <person name="Varghese N."/>
            <person name="Submissions S."/>
        </authorList>
    </citation>
    <scope>NUCLEOTIDE SEQUENCE [LARGE SCALE GENOMIC DNA]</scope>
    <source>
        <strain evidence="2 3">DSM 18015</strain>
    </source>
</reference>
<keyword evidence="1" id="KW-0472">Membrane</keyword>
<evidence type="ECO:0008006" key="4">
    <source>
        <dbReference type="Google" id="ProtNLM"/>
    </source>
</evidence>
<dbReference type="RefSeq" id="WP_283417452.1">
    <property type="nucleotide sequence ID" value="NZ_FXUO01000007.1"/>
</dbReference>
<accession>A0ABY1R4F9</accession>
<proteinExistence type="predicted"/>
<name>A0ABY1R4F9_9FLAO</name>
<feature type="transmembrane region" description="Helical" evidence="1">
    <location>
        <begin position="50"/>
        <end position="67"/>
    </location>
</feature>
<dbReference type="InterPro" id="IPR046548">
    <property type="entry name" value="DUF6804"/>
</dbReference>
<evidence type="ECO:0000256" key="1">
    <source>
        <dbReference type="SAM" id="Phobius"/>
    </source>
</evidence>
<feature type="transmembrane region" description="Helical" evidence="1">
    <location>
        <begin position="23"/>
        <end position="41"/>
    </location>
</feature>
<keyword evidence="1" id="KW-1133">Transmembrane helix</keyword>
<dbReference type="Pfam" id="PF20619">
    <property type="entry name" value="DUF6804"/>
    <property type="match status" value="1"/>
</dbReference>
<keyword evidence="1" id="KW-0812">Transmembrane</keyword>
<dbReference type="Proteomes" id="UP001158050">
    <property type="component" value="Unassembled WGS sequence"/>
</dbReference>
<evidence type="ECO:0000313" key="3">
    <source>
        <dbReference type="Proteomes" id="UP001158050"/>
    </source>
</evidence>
<evidence type="ECO:0000313" key="2">
    <source>
        <dbReference type="EMBL" id="SMP95332.1"/>
    </source>
</evidence>
<organism evidence="2 3">
    <name type="scientific">Epilithonimonas pallida</name>
    <dbReference type="NCBI Taxonomy" id="373671"/>
    <lineage>
        <taxon>Bacteria</taxon>
        <taxon>Pseudomonadati</taxon>
        <taxon>Bacteroidota</taxon>
        <taxon>Flavobacteriia</taxon>
        <taxon>Flavobacteriales</taxon>
        <taxon>Weeksellaceae</taxon>
        <taxon>Chryseobacterium group</taxon>
        <taxon>Epilithonimonas</taxon>
    </lineage>
</organism>
<gene>
    <name evidence="2" type="ORF">SAMN05421679_10741</name>
</gene>
<comment type="caution">
    <text evidence="2">The sequence shown here is derived from an EMBL/GenBank/DDBJ whole genome shotgun (WGS) entry which is preliminary data.</text>
</comment>
<feature type="transmembrane region" description="Helical" evidence="1">
    <location>
        <begin position="73"/>
        <end position="92"/>
    </location>
</feature>
<protein>
    <recommendedName>
        <fullName evidence="4">SPW repeat-containing protein</fullName>
    </recommendedName>
</protein>